<comment type="caution">
    <text evidence="11">The sequence shown here is derived from an EMBL/GenBank/DDBJ whole genome shotgun (WGS) entry which is preliminary data.</text>
</comment>
<evidence type="ECO:0000256" key="1">
    <source>
        <dbReference type="ARBA" id="ARBA00004651"/>
    </source>
</evidence>
<keyword evidence="2" id="KW-0813">Transport</keyword>
<dbReference type="GO" id="GO:0015190">
    <property type="term" value="F:L-leucine transmembrane transporter activity"/>
    <property type="evidence" value="ECO:0007669"/>
    <property type="project" value="TreeGrafter"/>
</dbReference>
<name>A0A538SSS6_UNCEI</name>
<keyword evidence="3" id="KW-1003">Cell membrane</keyword>
<dbReference type="GO" id="GO:0015188">
    <property type="term" value="F:L-isoleucine transmembrane transporter activity"/>
    <property type="evidence" value="ECO:0007669"/>
    <property type="project" value="TreeGrafter"/>
</dbReference>
<evidence type="ECO:0000313" key="12">
    <source>
        <dbReference type="Proteomes" id="UP000319829"/>
    </source>
</evidence>
<sequence length="302" mass="31691">MQEFLQQLANGVAWGSIYALIALGYTMVYGILRLINFAHGDIYMVGAFAAYFLARAMGVGTVVEASPLVAAAVLLGSMVICAALGVLIELFAYRPVRRSSRITALITAIGVSLFLENAGIRLFGADPKFFPQVIAPRTIALAGGVMVTNHQIMVVVVSVLLMVALTLFIQKTRTGKAMRAVAFNRDAASLMGIPVDRIITITFAIGSALAAAAGFLVGLTNPKIEPLMGIMPGVKAFVAAVLGGIGSIPGAVIGGLVMGISEYMVVGYISSTYRDAIAFVILIIVLLIKPTGLLGRNVTEKV</sequence>
<evidence type="ECO:0000256" key="10">
    <source>
        <dbReference type="SAM" id="Phobius"/>
    </source>
</evidence>
<feature type="transmembrane region" description="Helical" evidence="10">
    <location>
        <begin position="151"/>
        <end position="169"/>
    </location>
</feature>
<dbReference type="PANTHER" id="PTHR11795:SF371">
    <property type="entry name" value="HIGH-AFFINITY BRANCHED-CHAIN AMINO ACID TRANSPORT SYSTEM PERMEASE PROTEIN LIVH"/>
    <property type="match status" value="1"/>
</dbReference>
<evidence type="ECO:0000256" key="9">
    <source>
        <dbReference type="ARBA" id="ARBA00037998"/>
    </source>
</evidence>
<dbReference type="GO" id="GO:0015192">
    <property type="term" value="F:L-phenylalanine transmembrane transporter activity"/>
    <property type="evidence" value="ECO:0007669"/>
    <property type="project" value="TreeGrafter"/>
</dbReference>
<feature type="transmembrane region" description="Helical" evidence="10">
    <location>
        <begin position="69"/>
        <end position="92"/>
    </location>
</feature>
<keyword evidence="5 10" id="KW-0812">Transmembrane</keyword>
<dbReference type="Pfam" id="PF02653">
    <property type="entry name" value="BPD_transp_2"/>
    <property type="match status" value="1"/>
</dbReference>
<dbReference type="InterPro" id="IPR001851">
    <property type="entry name" value="ABC_transp_permease"/>
</dbReference>
<dbReference type="InterPro" id="IPR052157">
    <property type="entry name" value="BCAA_transport_permease"/>
</dbReference>
<comment type="subcellular location">
    <subcellularLocation>
        <location evidence="1">Cell membrane</location>
        <topology evidence="1">Multi-pass membrane protein</topology>
    </subcellularLocation>
</comment>
<dbReference type="PANTHER" id="PTHR11795">
    <property type="entry name" value="BRANCHED-CHAIN AMINO ACID TRANSPORT SYSTEM PERMEASE PROTEIN LIVH"/>
    <property type="match status" value="1"/>
</dbReference>
<feature type="transmembrane region" description="Helical" evidence="10">
    <location>
        <begin position="198"/>
        <end position="217"/>
    </location>
</feature>
<evidence type="ECO:0000313" key="11">
    <source>
        <dbReference type="EMBL" id="TMQ54354.1"/>
    </source>
</evidence>
<organism evidence="11 12">
    <name type="scientific">Eiseniibacteriota bacterium</name>
    <dbReference type="NCBI Taxonomy" id="2212470"/>
    <lineage>
        <taxon>Bacteria</taxon>
        <taxon>Candidatus Eiseniibacteriota</taxon>
    </lineage>
</organism>
<accession>A0A538SSS6</accession>
<dbReference type="GO" id="GO:0015808">
    <property type="term" value="P:L-alanine transport"/>
    <property type="evidence" value="ECO:0007669"/>
    <property type="project" value="TreeGrafter"/>
</dbReference>
<reference evidence="11 12" key="1">
    <citation type="journal article" date="2019" name="Nat. Microbiol.">
        <title>Mediterranean grassland soil C-N compound turnover is dependent on rainfall and depth, and is mediated by genomically divergent microorganisms.</title>
        <authorList>
            <person name="Diamond S."/>
            <person name="Andeer P.F."/>
            <person name="Li Z."/>
            <person name="Crits-Christoph A."/>
            <person name="Burstein D."/>
            <person name="Anantharaman K."/>
            <person name="Lane K.R."/>
            <person name="Thomas B.C."/>
            <person name="Pan C."/>
            <person name="Northen T.R."/>
            <person name="Banfield J.F."/>
        </authorList>
    </citation>
    <scope>NUCLEOTIDE SEQUENCE [LARGE SCALE GENOMIC DNA]</scope>
    <source>
        <strain evidence="11">WS_4</strain>
    </source>
</reference>
<feature type="transmembrane region" description="Helical" evidence="10">
    <location>
        <begin position="42"/>
        <end position="63"/>
    </location>
</feature>
<feature type="transmembrane region" description="Helical" evidence="10">
    <location>
        <begin position="272"/>
        <end position="288"/>
    </location>
</feature>
<dbReference type="GO" id="GO:0005886">
    <property type="term" value="C:plasma membrane"/>
    <property type="evidence" value="ECO:0007669"/>
    <property type="project" value="UniProtKB-SubCell"/>
</dbReference>
<proteinExistence type="inferred from homology"/>
<dbReference type="CDD" id="cd06582">
    <property type="entry name" value="TM_PBP1_LivH_like"/>
    <property type="match status" value="1"/>
</dbReference>
<dbReference type="GO" id="GO:0042941">
    <property type="term" value="P:D-alanine transmembrane transport"/>
    <property type="evidence" value="ECO:0007669"/>
    <property type="project" value="TreeGrafter"/>
</dbReference>
<comment type="similarity">
    <text evidence="9">Belongs to the binding-protein-dependent transport system permease family. LivHM subfamily.</text>
</comment>
<feature type="transmembrane region" description="Helical" evidence="10">
    <location>
        <begin position="104"/>
        <end position="123"/>
    </location>
</feature>
<gene>
    <name evidence="11" type="ORF">E6K74_06290</name>
</gene>
<evidence type="ECO:0000256" key="7">
    <source>
        <dbReference type="ARBA" id="ARBA00022989"/>
    </source>
</evidence>
<dbReference type="Proteomes" id="UP000319829">
    <property type="component" value="Unassembled WGS sequence"/>
</dbReference>
<dbReference type="AlphaFoldDB" id="A0A538SSS6"/>
<keyword evidence="7 10" id="KW-1133">Transmembrane helix</keyword>
<evidence type="ECO:0000256" key="2">
    <source>
        <dbReference type="ARBA" id="ARBA00022448"/>
    </source>
</evidence>
<feature type="transmembrane region" description="Helical" evidence="10">
    <location>
        <begin position="12"/>
        <end position="35"/>
    </location>
</feature>
<feature type="transmembrane region" description="Helical" evidence="10">
    <location>
        <begin position="237"/>
        <end position="260"/>
    </location>
</feature>
<dbReference type="EMBL" id="VBOU01000074">
    <property type="protein sequence ID" value="TMQ54354.1"/>
    <property type="molecule type" value="Genomic_DNA"/>
</dbReference>
<dbReference type="GO" id="GO:0005304">
    <property type="term" value="F:L-valine transmembrane transporter activity"/>
    <property type="evidence" value="ECO:0007669"/>
    <property type="project" value="TreeGrafter"/>
</dbReference>
<evidence type="ECO:0000256" key="6">
    <source>
        <dbReference type="ARBA" id="ARBA00022970"/>
    </source>
</evidence>
<keyword evidence="8 10" id="KW-0472">Membrane</keyword>
<evidence type="ECO:0000256" key="8">
    <source>
        <dbReference type="ARBA" id="ARBA00023136"/>
    </source>
</evidence>
<dbReference type="GO" id="GO:1903806">
    <property type="term" value="P:L-isoleucine import across plasma membrane"/>
    <property type="evidence" value="ECO:0007669"/>
    <property type="project" value="TreeGrafter"/>
</dbReference>
<keyword evidence="4" id="KW-0997">Cell inner membrane</keyword>
<keyword evidence="6" id="KW-0029">Amino-acid transport</keyword>
<evidence type="ECO:0000256" key="5">
    <source>
        <dbReference type="ARBA" id="ARBA00022692"/>
    </source>
</evidence>
<evidence type="ECO:0000256" key="3">
    <source>
        <dbReference type="ARBA" id="ARBA00022475"/>
    </source>
</evidence>
<evidence type="ECO:0000256" key="4">
    <source>
        <dbReference type="ARBA" id="ARBA00022519"/>
    </source>
</evidence>
<protein>
    <submittedName>
        <fullName evidence="11">Branched-chain amino acid ABC transporter permease</fullName>
    </submittedName>
</protein>